<dbReference type="Gene3D" id="3.20.20.70">
    <property type="entry name" value="Aldolase class I"/>
    <property type="match status" value="1"/>
</dbReference>
<dbReference type="CDD" id="cd01335">
    <property type="entry name" value="Radical_SAM"/>
    <property type="match status" value="1"/>
</dbReference>
<evidence type="ECO:0000256" key="1">
    <source>
        <dbReference type="ARBA" id="ARBA00001966"/>
    </source>
</evidence>
<dbReference type="GO" id="GO:0051539">
    <property type="term" value="F:4 iron, 4 sulfur cluster binding"/>
    <property type="evidence" value="ECO:0007669"/>
    <property type="project" value="TreeGrafter"/>
</dbReference>
<keyword evidence="2" id="KW-0949">S-adenosyl-L-methionine</keyword>
<evidence type="ECO:0000256" key="5">
    <source>
        <dbReference type="ARBA" id="ARBA00023014"/>
    </source>
</evidence>
<dbReference type="Pfam" id="PF06969">
    <property type="entry name" value="HemN_C"/>
    <property type="match status" value="1"/>
</dbReference>
<evidence type="ECO:0000313" key="8">
    <source>
        <dbReference type="Proteomes" id="UP000001441"/>
    </source>
</evidence>
<dbReference type="PROSITE" id="PS51918">
    <property type="entry name" value="RADICAL_SAM"/>
    <property type="match status" value="1"/>
</dbReference>
<keyword evidence="4" id="KW-0408">Iron</keyword>
<dbReference type="PANTHER" id="PTHR13932:SF9">
    <property type="entry name" value="COPROPORPHYRINOGEN III OXIDASE"/>
    <property type="match status" value="1"/>
</dbReference>
<keyword evidence="7" id="KW-0560">Oxidoreductase</keyword>
<dbReference type="GO" id="GO:0005737">
    <property type="term" value="C:cytoplasm"/>
    <property type="evidence" value="ECO:0007669"/>
    <property type="project" value="TreeGrafter"/>
</dbReference>
<dbReference type="NCBIfam" id="TIGR04107">
    <property type="entry name" value="rSAM_HutW"/>
    <property type="match status" value="1"/>
</dbReference>
<feature type="domain" description="Radical SAM core" evidence="6">
    <location>
        <begin position="61"/>
        <end position="302"/>
    </location>
</feature>
<dbReference type="EC" id="1.3.98.3" evidence="7"/>
<dbReference type="SFLD" id="SFLDG01065">
    <property type="entry name" value="anaerobic_coproporphyrinogen-I"/>
    <property type="match status" value="1"/>
</dbReference>
<dbReference type="KEGG" id="alv:Alvin_1684"/>
<dbReference type="GO" id="GO:0046872">
    <property type="term" value="F:metal ion binding"/>
    <property type="evidence" value="ECO:0007669"/>
    <property type="project" value="UniProtKB-KW"/>
</dbReference>
<dbReference type="Proteomes" id="UP000001441">
    <property type="component" value="Chromosome"/>
</dbReference>
<dbReference type="PANTHER" id="PTHR13932">
    <property type="entry name" value="COPROPORPHYRINIGEN III OXIDASE"/>
    <property type="match status" value="1"/>
</dbReference>
<dbReference type="eggNOG" id="COG0635">
    <property type="taxonomic scope" value="Bacteria"/>
</dbReference>
<reference evidence="7 8" key="1">
    <citation type="journal article" date="2011" name="Stand. Genomic Sci.">
        <title>Complete genome sequence of Allochromatium vinosum DSM 180(T).</title>
        <authorList>
            <person name="Weissgerber T."/>
            <person name="Zigann R."/>
            <person name="Bruce D."/>
            <person name="Chang Y.J."/>
            <person name="Detter J.C."/>
            <person name="Han C."/>
            <person name="Hauser L."/>
            <person name="Jeffries C.D."/>
            <person name="Land M."/>
            <person name="Munk A.C."/>
            <person name="Tapia R."/>
            <person name="Dahl C."/>
        </authorList>
    </citation>
    <scope>NUCLEOTIDE SEQUENCE [LARGE SCALE GENOMIC DNA]</scope>
    <source>
        <strain evidence="8">ATCC 17899 / DSM 180 / NBRC 103801 / NCIMB 10441 / D</strain>
    </source>
</reference>
<dbReference type="InterPro" id="IPR058240">
    <property type="entry name" value="rSAM_sf"/>
</dbReference>
<dbReference type="AlphaFoldDB" id="D3RTV7"/>
<evidence type="ECO:0000256" key="2">
    <source>
        <dbReference type="ARBA" id="ARBA00022691"/>
    </source>
</evidence>
<proteinExistence type="predicted"/>
<dbReference type="STRING" id="572477.Alvin_1684"/>
<protein>
    <submittedName>
        <fullName evidence="7">Coproporphyrinogen dehydrogenase</fullName>
        <ecNumber evidence="7">1.3.98.3</ecNumber>
    </submittedName>
</protein>
<dbReference type="InterPro" id="IPR034505">
    <property type="entry name" value="Coproporphyrinogen-III_oxidase"/>
</dbReference>
<keyword evidence="5" id="KW-0411">Iron-sulfur</keyword>
<organism evidence="7 8">
    <name type="scientific">Allochromatium vinosum (strain ATCC 17899 / DSM 180 / NBRC 103801 / NCIMB 10441 / D)</name>
    <name type="common">Chromatium vinosum</name>
    <dbReference type="NCBI Taxonomy" id="572477"/>
    <lineage>
        <taxon>Bacteria</taxon>
        <taxon>Pseudomonadati</taxon>
        <taxon>Pseudomonadota</taxon>
        <taxon>Gammaproteobacteria</taxon>
        <taxon>Chromatiales</taxon>
        <taxon>Chromatiaceae</taxon>
        <taxon>Allochromatium</taxon>
    </lineage>
</organism>
<comment type="cofactor">
    <cofactor evidence="1">
        <name>[4Fe-4S] cluster</name>
        <dbReference type="ChEBI" id="CHEBI:49883"/>
    </cofactor>
</comment>
<evidence type="ECO:0000256" key="4">
    <source>
        <dbReference type="ARBA" id="ARBA00023004"/>
    </source>
</evidence>
<gene>
    <name evidence="7" type="ordered locus">Alvin_1684</name>
</gene>
<name>D3RTV7_ALLVD</name>
<sequence length="467" mass="51383">MSASRPMEPRPWKPIEAFHAQEGTDPLANAFAGRRAVHPFVGLSPVPESEWSRTWTEMTSAARSGKSVAYLHIPFCESHCLFCGFYQNTWHESAGAVYAEALVEHLKRDRDRPYQAEGPIQAVYVGGGTPTLLSTRELARVITAAREHLPLAPDCEITVEGRARDLEPDKAQALFDAGVNRLSIGVQSFDQDVRRRLGRRTERGTLLRRLEDLVAADRGAVIVDLIYGLPGQTPEVWEEDVRTAIGLGLDGLDLYALKLMPQTPLAIAARAGKLEPAAVESHGAFYARGAELMDEARWEPLSSSHWRRSTRERNLYNLEIKAGAQCLAFGAGAGGCLGGHSYRILADVAEYAEYVRPGRPLLGGLMRLSPHHGLLDGIKGGLERGRLDQWALADRLATTTGLDLEQVAGPLLDQWQGAGLLTRDGRWLELTLAGRFWQVTLTQNLLEWLDQRLRDGAAPVERPAALA</sequence>
<dbReference type="SMART" id="SM00729">
    <property type="entry name" value="Elp3"/>
    <property type="match status" value="1"/>
</dbReference>
<dbReference type="SUPFAM" id="SSF102114">
    <property type="entry name" value="Radical SAM enzymes"/>
    <property type="match status" value="1"/>
</dbReference>
<dbReference type="Pfam" id="PF04055">
    <property type="entry name" value="Radical_SAM"/>
    <property type="match status" value="1"/>
</dbReference>
<accession>D3RTV7</accession>
<dbReference type="InterPro" id="IPR007197">
    <property type="entry name" value="rSAM"/>
</dbReference>
<evidence type="ECO:0000313" key="7">
    <source>
        <dbReference type="EMBL" id="ADC62616.1"/>
    </source>
</evidence>
<dbReference type="InterPro" id="IPR013785">
    <property type="entry name" value="Aldolase_TIM"/>
</dbReference>
<dbReference type="InterPro" id="IPR010723">
    <property type="entry name" value="HemN_C"/>
</dbReference>
<dbReference type="EMBL" id="CP001896">
    <property type="protein sequence ID" value="ADC62616.1"/>
    <property type="molecule type" value="Genomic_DNA"/>
</dbReference>
<dbReference type="InterPro" id="IPR006638">
    <property type="entry name" value="Elp3/MiaA/NifB-like_rSAM"/>
</dbReference>
<dbReference type="HOGENOM" id="CLU_027579_4_0_6"/>
<evidence type="ECO:0000256" key="3">
    <source>
        <dbReference type="ARBA" id="ARBA00022723"/>
    </source>
</evidence>
<dbReference type="GO" id="GO:0051989">
    <property type="term" value="F:coproporphyrinogen dehydrogenase activity"/>
    <property type="evidence" value="ECO:0007669"/>
    <property type="project" value="UniProtKB-EC"/>
</dbReference>
<dbReference type="SFLD" id="SFLDS00029">
    <property type="entry name" value="Radical_SAM"/>
    <property type="match status" value="1"/>
</dbReference>
<dbReference type="RefSeq" id="WP_012970890.1">
    <property type="nucleotide sequence ID" value="NC_013851.1"/>
</dbReference>
<dbReference type="InterPro" id="IPR026332">
    <property type="entry name" value="HutW"/>
</dbReference>
<keyword evidence="3" id="KW-0479">Metal-binding</keyword>
<evidence type="ECO:0000259" key="6">
    <source>
        <dbReference type="PROSITE" id="PS51918"/>
    </source>
</evidence>
<dbReference type="GO" id="GO:0006779">
    <property type="term" value="P:porphyrin-containing compound biosynthetic process"/>
    <property type="evidence" value="ECO:0007669"/>
    <property type="project" value="TreeGrafter"/>
</dbReference>
<keyword evidence="8" id="KW-1185">Reference proteome</keyword>
<dbReference type="SFLD" id="SFLDF00311">
    <property type="entry name" value="heme_degradation_proteins_(Hut"/>
    <property type="match status" value="1"/>
</dbReference>